<dbReference type="InterPro" id="IPR021284">
    <property type="entry name" value="DUF2750"/>
</dbReference>
<evidence type="ECO:0000313" key="1">
    <source>
        <dbReference type="EMBL" id="MFB9063886.1"/>
    </source>
</evidence>
<dbReference type="RefSeq" id="WP_290262293.1">
    <property type="nucleotide sequence ID" value="NZ_JAUFQQ010000003.1"/>
</dbReference>
<name>A0ABV5FK10_9FLAO</name>
<reference evidence="1 2" key="1">
    <citation type="submission" date="2024-09" db="EMBL/GenBank/DDBJ databases">
        <authorList>
            <person name="Sun Q."/>
            <person name="Mori K."/>
        </authorList>
    </citation>
    <scope>NUCLEOTIDE SEQUENCE [LARGE SCALE GENOMIC DNA]</scope>
    <source>
        <strain evidence="1 2">CECT 7908</strain>
    </source>
</reference>
<evidence type="ECO:0000313" key="2">
    <source>
        <dbReference type="Proteomes" id="UP001589589"/>
    </source>
</evidence>
<dbReference type="Proteomes" id="UP001589589">
    <property type="component" value="Unassembled WGS sequence"/>
</dbReference>
<accession>A0ABV5FK10</accession>
<protein>
    <submittedName>
        <fullName evidence="1">DUF2750 domain-containing protein</fullName>
    </submittedName>
</protein>
<comment type="caution">
    <text evidence="1">The sequence shown here is derived from an EMBL/GenBank/DDBJ whole genome shotgun (WGS) entry which is preliminary data.</text>
</comment>
<keyword evidence="2" id="KW-1185">Reference proteome</keyword>
<dbReference type="EMBL" id="JBHMEX010000026">
    <property type="protein sequence ID" value="MFB9063886.1"/>
    <property type="molecule type" value="Genomic_DNA"/>
</dbReference>
<proteinExistence type="predicted"/>
<sequence length="127" mass="14878">MDTNKKIENILKLSKKDKYDYFIRKVVDFQLIWGLNNDGWALLGDDLDNQIFPFWPEKELAELCAVDKWSGYNAESIDLNLFLEKWIPGMEKDNIFVSIFYTPQSKGLTVSSEKLGNDINEELEEYE</sequence>
<dbReference type="Pfam" id="PF11042">
    <property type="entry name" value="DUF2750"/>
    <property type="match status" value="1"/>
</dbReference>
<organism evidence="1 2">
    <name type="scientific">Flavobacterium branchiarum</name>
    <dbReference type="NCBI Taxonomy" id="1114870"/>
    <lineage>
        <taxon>Bacteria</taxon>
        <taxon>Pseudomonadati</taxon>
        <taxon>Bacteroidota</taxon>
        <taxon>Flavobacteriia</taxon>
        <taxon>Flavobacteriales</taxon>
        <taxon>Flavobacteriaceae</taxon>
        <taxon>Flavobacterium</taxon>
    </lineage>
</organism>
<gene>
    <name evidence="1" type="ORF">ACFFUQ_07600</name>
</gene>